<evidence type="ECO:0000259" key="1">
    <source>
        <dbReference type="Pfam" id="PF00054"/>
    </source>
</evidence>
<proteinExistence type="predicted"/>
<dbReference type="InterPro" id="IPR013320">
    <property type="entry name" value="ConA-like_dom_sf"/>
</dbReference>
<dbReference type="Proteomes" id="UP000784294">
    <property type="component" value="Unassembled WGS sequence"/>
</dbReference>
<evidence type="ECO:0000313" key="3">
    <source>
        <dbReference type="Proteomes" id="UP000784294"/>
    </source>
</evidence>
<dbReference type="InterPro" id="IPR001791">
    <property type="entry name" value="Laminin_G"/>
</dbReference>
<reference evidence="2" key="1">
    <citation type="submission" date="2018-11" db="EMBL/GenBank/DDBJ databases">
        <authorList>
            <consortium name="Pathogen Informatics"/>
        </authorList>
    </citation>
    <scope>NUCLEOTIDE SEQUENCE</scope>
</reference>
<dbReference type="OrthoDB" id="10014052at2759"/>
<name>A0A3S5CK02_9PLAT</name>
<keyword evidence="3" id="KW-1185">Reference proteome</keyword>
<dbReference type="Gene3D" id="2.60.120.200">
    <property type="match status" value="1"/>
</dbReference>
<protein>
    <recommendedName>
        <fullName evidence="1">Laminin G domain-containing protein</fullName>
    </recommendedName>
</protein>
<feature type="domain" description="Laminin G" evidence="1">
    <location>
        <begin position="52"/>
        <end position="95"/>
    </location>
</feature>
<evidence type="ECO:0000313" key="2">
    <source>
        <dbReference type="EMBL" id="VEL14602.1"/>
    </source>
</evidence>
<dbReference type="CDD" id="cd00110">
    <property type="entry name" value="LamG"/>
    <property type="match status" value="1"/>
</dbReference>
<dbReference type="AlphaFoldDB" id="A0A3S5CK02"/>
<sequence>MKMPQFLGTSYIRYSGLEATSGLYTSIRLTFRPNSVGSEIKQTDTLQPQRQVQGLLLYQGFSSKHQSAFLVICLHQGNVVVSYDLGSGPATLRPHNIIEFHLTLP</sequence>
<dbReference type="EMBL" id="CAAALY010021710">
    <property type="protein sequence ID" value="VEL14602.1"/>
    <property type="molecule type" value="Genomic_DNA"/>
</dbReference>
<dbReference type="Pfam" id="PF00054">
    <property type="entry name" value="Laminin_G_1"/>
    <property type="match status" value="1"/>
</dbReference>
<dbReference type="SUPFAM" id="SSF49899">
    <property type="entry name" value="Concanavalin A-like lectins/glucanases"/>
    <property type="match status" value="1"/>
</dbReference>
<organism evidence="2 3">
    <name type="scientific">Protopolystoma xenopodis</name>
    <dbReference type="NCBI Taxonomy" id="117903"/>
    <lineage>
        <taxon>Eukaryota</taxon>
        <taxon>Metazoa</taxon>
        <taxon>Spiralia</taxon>
        <taxon>Lophotrochozoa</taxon>
        <taxon>Platyhelminthes</taxon>
        <taxon>Monogenea</taxon>
        <taxon>Polyopisthocotylea</taxon>
        <taxon>Polystomatidea</taxon>
        <taxon>Polystomatidae</taxon>
        <taxon>Protopolystoma</taxon>
    </lineage>
</organism>
<gene>
    <name evidence="2" type="ORF">PXEA_LOCUS8042</name>
</gene>
<accession>A0A3S5CK02</accession>
<comment type="caution">
    <text evidence="2">The sequence shown here is derived from an EMBL/GenBank/DDBJ whole genome shotgun (WGS) entry which is preliminary data.</text>
</comment>